<sequence>MGFDTIFHGEISVRRYFMEKYRSGDISGILARNWRFLAINRRFFGDISRGQRGSTKVRPRYSAVNAPTRYSDATVPHLYLLLRGFEPQTKRFGFHPLTTWAKLPFDI</sequence>
<dbReference type="AlphaFoldDB" id="A5BE51"/>
<name>A5BE51_VITVI</name>
<gene>
    <name evidence="1" type="ORF">VITISV_020533</name>
</gene>
<protein>
    <submittedName>
        <fullName evidence="1">Uncharacterized protein</fullName>
    </submittedName>
</protein>
<accession>A5BE51</accession>
<reference evidence="1" key="1">
    <citation type="journal article" date="2007" name="PLoS ONE">
        <title>The first genome sequence of an elite grapevine cultivar (Pinot noir Vitis vinifera L.): coping with a highly heterozygous genome.</title>
        <authorList>
            <person name="Velasco R."/>
            <person name="Zharkikh A."/>
            <person name="Troggio M."/>
            <person name="Cartwright D.A."/>
            <person name="Cestaro A."/>
            <person name="Pruss D."/>
            <person name="Pindo M."/>
            <person name="FitzGerald L.M."/>
            <person name="Vezzulli S."/>
            <person name="Reid J."/>
            <person name="Malacarne G."/>
            <person name="Iliev D."/>
            <person name="Coppola G."/>
            <person name="Wardell B."/>
            <person name="Micheletti D."/>
            <person name="Macalma T."/>
            <person name="Facci M."/>
            <person name="Mitchell J.T."/>
            <person name="Perazzolli M."/>
            <person name="Eldredge G."/>
            <person name="Gatto P."/>
            <person name="Oyzerski R."/>
            <person name="Moretto M."/>
            <person name="Gutin N."/>
            <person name="Stefanini M."/>
            <person name="Chen Y."/>
            <person name="Segala C."/>
            <person name="Davenport C."/>
            <person name="Dematte L."/>
            <person name="Mraz A."/>
            <person name="Battilana J."/>
            <person name="Stormo K."/>
            <person name="Costa F."/>
            <person name="Tao Q."/>
            <person name="Si-Ammour A."/>
            <person name="Harkins T."/>
            <person name="Lackey A."/>
            <person name="Perbost C."/>
            <person name="Taillon B."/>
            <person name="Stella A."/>
            <person name="Solovyev V."/>
            <person name="Fawcett J.A."/>
            <person name="Sterck L."/>
            <person name="Vandepoele K."/>
            <person name="Grando S.M."/>
            <person name="Toppo S."/>
            <person name="Moser C."/>
            <person name="Lanchbury J."/>
            <person name="Bogden R."/>
            <person name="Skolnick M."/>
            <person name="Sgaramella V."/>
            <person name="Bhatnagar S.K."/>
            <person name="Fontana P."/>
            <person name="Gutin A."/>
            <person name="Van de Peer Y."/>
            <person name="Salamini F."/>
            <person name="Viola R."/>
        </authorList>
    </citation>
    <scope>NUCLEOTIDE SEQUENCE</scope>
</reference>
<evidence type="ECO:0000313" key="1">
    <source>
        <dbReference type="EMBL" id="CAN61271.1"/>
    </source>
</evidence>
<dbReference type="EMBL" id="AM456265">
    <property type="protein sequence ID" value="CAN61271.1"/>
    <property type="molecule type" value="Genomic_DNA"/>
</dbReference>
<proteinExistence type="predicted"/>
<organism evidence="1">
    <name type="scientific">Vitis vinifera</name>
    <name type="common">Grape</name>
    <dbReference type="NCBI Taxonomy" id="29760"/>
    <lineage>
        <taxon>Eukaryota</taxon>
        <taxon>Viridiplantae</taxon>
        <taxon>Streptophyta</taxon>
        <taxon>Embryophyta</taxon>
        <taxon>Tracheophyta</taxon>
        <taxon>Spermatophyta</taxon>
        <taxon>Magnoliopsida</taxon>
        <taxon>eudicotyledons</taxon>
        <taxon>Gunneridae</taxon>
        <taxon>Pentapetalae</taxon>
        <taxon>rosids</taxon>
        <taxon>Vitales</taxon>
        <taxon>Vitaceae</taxon>
        <taxon>Viteae</taxon>
        <taxon>Vitis</taxon>
    </lineage>
</organism>